<dbReference type="Proteomes" id="UP001515480">
    <property type="component" value="Unassembled WGS sequence"/>
</dbReference>
<feature type="coiled-coil region" evidence="1">
    <location>
        <begin position="297"/>
        <end position="324"/>
    </location>
</feature>
<sequence length="457" mass="49441">MMASDRHRHVLQRASAACNQTCRRQPDAPPSEGRERTAPPTRRAHEKDARATVSYDALLSENQLLGCVVDELRDAVARREAAARQAEDALLELHHEGERTKEALLRERAELARARALLGEAVRAAHEQQQRAREAGAEGAAVELLLLREVAAVDELLLRQGAGAEAQHAPPTPAQALSAQVGRLRSAAAEAVRGMNEAQAECAWLHQQMQQLLREAAAASPSCGAQLKLQLRHALRGGGEAAGGEANGVPPRSGAEAAAEAAASSSAAYYKAVQRCHQLQSYVSELAQVDSKVRPQLLHAQERLAELHKENVELRLRLARSEGRAGACVDGEAEEERGGGEGVARLELSAKEERVVPRLANPTSGAADDESSTLRRQVSRLEAQAMAREAELHEAVAARVAAERARAAAEDAMATEMSWARSLDEMRLLDLAAIQQLENKLAQWGIWHHRSLELPPT</sequence>
<evidence type="ECO:0000313" key="4">
    <source>
        <dbReference type="Proteomes" id="UP001515480"/>
    </source>
</evidence>
<evidence type="ECO:0000256" key="2">
    <source>
        <dbReference type="SAM" id="MobiDB-lite"/>
    </source>
</evidence>
<gene>
    <name evidence="3" type="ORF">AB1Y20_006495</name>
</gene>
<dbReference type="EMBL" id="JBGBPQ010000015">
    <property type="protein sequence ID" value="KAL1510164.1"/>
    <property type="molecule type" value="Genomic_DNA"/>
</dbReference>
<feature type="compositionally biased region" description="Basic and acidic residues" evidence="2">
    <location>
        <begin position="32"/>
        <end position="49"/>
    </location>
</feature>
<evidence type="ECO:0000256" key="1">
    <source>
        <dbReference type="SAM" id="Coils"/>
    </source>
</evidence>
<comment type="caution">
    <text evidence="3">The sequence shown here is derived from an EMBL/GenBank/DDBJ whole genome shotgun (WGS) entry which is preliminary data.</text>
</comment>
<keyword evidence="4" id="KW-1185">Reference proteome</keyword>
<evidence type="ECO:0000313" key="3">
    <source>
        <dbReference type="EMBL" id="KAL1510164.1"/>
    </source>
</evidence>
<reference evidence="3 4" key="1">
    <citation type="journal article" date="2024" name="Science">
        <title>Giant polyketide synthase enzymes in the biosynthesis of giant marine polyether toxins.</title>
        <authorList>
            <person name="Fallon T.R."/>
            <person name="Shende V.V."/>
            <person name="Wierzbicki I.H."/>
            <person name="Pendleton A.L."/>
            <person name="Watervoot N.F."/>
            <person name="Auber R.P."/>
            <person name="Gonzalez D.J."/>
            <person name="Wisecaver J.H."/>
            <person name="Moore B.S."/>
        </authorList>
    </citation>
    <scope>NUCLEOTIDE SEQUENCE [LARGE SCALE GENOMIC DNA]</scope>
    <source>
        <strain evidence="3 4">12B1</strain>
    </source>
</reference>
<keyword evidence="1" id="KW-0175">Coiled coil</keyword>
<accession>A0AB34J0H2</accession>
<evidence type="ECO:0008006" key="5">
    <source>
        <dbReference type="Google" id="ProtNLM"/>
    </source>
</evidence>
<feature type="region of interest" description="Disordered" evidence="2">
    <location>
        <begin position="1"/>
        <end position="49"/>
    </location>
</feature>
<proteinExistence type="predicted"/>
<organism evidence="3 4">
    <name type="scientific">Prymnesium parvum</name>
    <name type="common">Toxic golden alga</name>
    <dbReference type="NCBI Taxonomy" id="97485"/>
    <lineage>
        <taxon>Eukaryota</taxon>
        <taxon>Haptista</taxon>
        <taxon>Haptophyta</taxon>
        <taxon>Prymnesiophyceae</taxon>
        <taxon>Prymnesiales</taxon>
        <taxon>Prymnesiaceae</taxon>
        <taxon>Prymnesium</taxon>
    </lineage>
</organism>
<name>A0AB34J0H2_PRYPA</name>
<protein>
    <recommendedName>
        <fullName evidence="5">Centrosomal protein of 162 kDa</fullName>
    </recommendedName>
</protein>
<feature type="compositionally biased region" description="Basic residues" evidence="2">
    <location>
        <begin position="1"/>
        <end position="11"/>
    </location>
</feature>
<dbReference type="AlphaFoldDB" id="A0AB34J0H2"/>